<dbReference type="InterPro" id="IPR011727">
    <property type="entry name" value="CHP02117"/>
</dbReference>
<dbReference type="Pfam" id="PF09601">
    <property type="entry name" value="DUF2459"/>
    <property type="match status" value="1"/>
</dbReference>
<name>A0A512IJV0_9HYPH</name>
<organism evidence="1 2">
    <name type="scientific">Methylobacterium haplocladii</name>
    <dbReference type="NCBI Taxonomy" id="1176176"/>
    <lineage>
        <taxon>Bacteria</taxon>
        <taxon>Pseudomonadati</taxon>
        <taxon>Pseudomonadota</taxon>
        <taxon>Alphaproteobacteria</taxon>
        <taxon>Hyphomicrobiales</taxon>
        <taxon>Methylobacteriaceae</taxon>
        <taxon>Methylobacterium</taxon>
    </lineage>
</organism>
<reference evidence="1 2" key="1">
    <citation type="submission" date="2019-07" db="EMBL/GenBank/DDBJ databases">
        <title>Whole genome shotgun sequence of Methylobacterium haplocladii NBRC 107714.</title>
        <authorList>
            <person name="Hosoyama A."/>
            <person name="Uohara A."/>
            <person name="Ohji S."/>
            <person name="Ichikawa N."/>
        </authorList>
    </citation>
    <scope>NUCLEOTIDE SEQUENCE [LARGE SCALE GENOMIC DNA]</scope>
    <source>
        <strain evidence="1 2">NBRC 107714</strain>
    </source>
</reference>
<evidence type="ECO:0000313" key="2">
    <source>
        <dbReference type="Proteomes" id="UP000321258"/>
    </source>
</evidence>
<proteinExistence type="predicted"/>
<dbReference type="Proteomes" id="UP000321258">
    <property type="component" value="Unassembled WGS sequence"/>
</dbReference>
<dbReference type="AlphaFoldDB" id="A0A512IJV0"/>
<keyword evidence="2" id="KW-1185">Reference proteome</keyword>
<accession>A0A512IJV0</accession>
<gene>
    <name evidence="1" type="ORF">MHA02_03420</name>
</gene>
<comment type="caution">
    <text evidence="1">The sequence shown here is derived from an EMBL/GenBank/DDBJ whole genome shotgun (WGS) entry which is preliminary data.</text>
</comment>
<protein>
    <recommendedName>
        <fullName evidence="3">DUF2459 domain-containing protein</fullName>
    </recommendedName>
</protein>
<dbReference type="RefSeq" id="WP_147076252.1">
    <property type="nucleotide sequence ID" value="NZ_BJZT01000004.1"/>
</dbReference>
<evidence type="ECO:0008006" key="3">
    <source>
        <dbReference type="Google" id="ProtNLM"/>
    </source>
</evidence>
<evidence type="ECO:0000313" key="1">
    <source>
        <dbReference type="EMBL" id="GEO97954.1"/>
    </source>
</evidence>
<dbReference type="EMBL" id="BJZT01000004">
    <property type="protein sequence ID" value="GEO97954.1"/>
    <property type="molecule type" value="Genomic_DNA"/>
</dbReference>
<dbReference type="OrthoDB" id="211174at2"/>
<sequence length="236" mass="25300">MRWLRRIGLTAAGLFLAFLLAAVLTARPGDLTLYPPTDADARTIHLVSHGWHSGVVLPRAALTEEGAGTALRAIAIRFRDYDNIEFGWGEARFYRATPTVTDVDWVLAAKALFTPGGADGVVQVVGLPDDLRATFPNAEIVSIRVSPAGLGRLLARLDANFRLEGLQPIEDGPGLYGPSLFYAGTGRFSFANVCNHWTAGLLNAAGLPVAPVIDTYPRGLILDLSWRSGATALPPR</sequence>